<reference evidence="2 3" key="1">
    <citation type="submission" date="2016-01" db="EMBL/GenBank/DDBJ databases">
        <title>Genome sequencing of Roseivirga echinicomitans KMM 6058.</title>
        <authorList>
            <person name="Selvaratnam C."/>
            <person name="Thevarajoo S."/>
            <person name="Goh K.M."/>
            <person name="Ee R."/>
            <person name="Chan K.-G."/>
            <person name="Chong C.S."/>
        </authorList>
    </citation>
    <scope>NUCLEOTIDE SEQUENCE [LARGE SCALE GENOMIC DNA]</scope>
    <source>
        <strain evidence="2 3">KMM 6058</strain>
    </source>
</reference>
<dbReference type="EMBL" id="LRDB01000023">
    <property type="protein sequence ID" value="KYG76445.1"/>
    <property type="molecule type" value="Genomic_DNA"/>
</dbReference>
<dbReference type="CDD" id="cd24032">
    <property type="entry name" value="ASKHA_NBD_TsaB"/>
    <property type="match status" value="1"/>
</dbReference>
<comment type="caution">
    <text evidence="2">The sequence shown here is derived from an EMBL/GenBank/DDBJ whole genome shotgun (WGS) entry which is preliminary data.</text>
</comment>
<dbReference type="PANTHER" id="PTHR11735:SF11">
    <property type="entry name" value="TRNA THREONYLCARBAMOYLADENOSINE BIOSYNTHESIS PROTEIN TSAB"/>
    <property type="match status" value="1"/>
</dbReference>
<dbReference type="STRING" id="296218.AWN68_05260"/>
<dbReference type="InterPro" id="IPR043129">
    <property type="entry name" value="ATPase_NBD"/>
</dbReference>
<dbReference type="OrthoDB" id="9784166at2"/>
<dbReference type="Gene3D" id="3.30.420.40">
    <property type="match status" value="2"/>
</dbReference>
<dbReference type="SUPFAM" id="SSF53067">
    <property type="entry name" value="Actin-like ATPase domain"/>
    <property type="match status" value="2"/>
</dbReference>
<dbReference type="Proteomes" id="UP000075615">
    <property type="component" value="Unassembled WGS sequence"/>
</dbReference>
<dbReference type="InterPro" id="IPR000905">
    <property type="entry name" value="Gcp-like_dom"/>
</dbReference>
<protein>
    <submittedName>
        <fullName evidence="2">tRNA threonylcarbamoyladenosine biosynthesis protein TsaB</fullName>
    </submittedName>
</protein>
<dbReference type="RefSeq" id="WP_068415475.1">
    <property type="nucleotide sequence ID" value="NZ_LRDB01000023.1"/>
</dbReference>
<gene>
    <name evidence="2" type="ORF">AWN68_05260</name>
</gene>
<dbReference type="AlphaFoldDB" id="A0A150XCJ5"/>
<evidence type="ECO:0000313" key="3">
    <source>
        <dbReference type="Proteomes" id="UP000075615"/>
    </source>
</evidence>
<proteinExistence type="predicted"/>
<dbReference type="NCBIfam" id="TIGR03725">
    <property type="entry name" value="T6A_YeaZ"/>
    <property type="match status" value="1"/>
</dbReference>
<name>A0A150XCJ5_9BACT</name>
<accession>A0A150XCJ5</accession>
<dbReference type="InterPro" id="IPR022496">
    <property type="entry name" value="T6A_TsaB"/>
</dbReference>
<feature type="domain" description="Gcp-like" evidence="1">
    <location>
        <begin position="33"/>
        <end position="152"/>
    </location>
</feature>
<dbReference type="GO" id="GO:0002949">
    <property type="term" value="P:tRNA threonylcarbamoyladenosine modification"/>
    <property type="evidence" value="ECO:0007669"/>
    <property type="project" value="InterPro"/>
</dbReference>
<dbReference type="GO" id="GO:0005829">
    <property type="term" value="C:cytosol"/>
    <property type="evidence" value="ECO:0007669"/>
    <property type="project" value="TreeGrafter"/>
</dbReference>
<keyword evidence="3" id="KW-1185">Reference proteome</keyword>
<organism evidence="2 3">
    <name type="scientific">Roseivirga echinicomitans</name>
    <dbReference type="NCBI Taxonomy" id="296218"/>
    <lineage>
        <taxon>Bacteria</taxon>
        <taxon>Pseudomonadati</taxon>
        <taxon>Bacteroidota</taxon>
        <taxon>Cytophagia</taxon>
        <taxon>Cytophagales</taxon>
        <taxon>Roseivirgaceae</taxon>
        <taxon>Roseivirga</taxon>
    </lineage>
</organism>
<dbReference type="PANTHER" id="PTHR11735">
    <property type="entry name" value="TRNA N6-ADENOSINE THREONYLCARBAMOYLTRANSFERASE"/>
    <property type="match status" value="1"/>
</dbReference>
<evidence type="ECO:0000313" key="2">
    <source>
        <dbReference type="EMBL" id="KYG76445.1"/>
    </source>
</evidence>
<sequence>MPKILSIETSTTVCSVALTVDGNSLASQKLFLEKSHSTLLTVVIEQIMKQVGMEMTELDAVAVSKGPGSYTGLRIGVSTAKGLCYALDKPLIAVNTLLVMANEVNQQNHSQALLCPMIDARRMEVYTALYDGELNELEKTSAKILEENSFDETLNQKQVLFFGNGADKFMALKNGEANAVFIDNITPSAWSVGLLANQAFLKGDFEDVAYFEPFYLKDFVATKPKKVL</sequence>
<evidence type="ECO:0000259" key="1">
    <source>
        <dbReference type="Pfam" id="PF00814"/>
    </source>
</evidence>
<dbReference type="Pfam" id="PF00814">
    <property type="entry name" value="TsaD"/>
    <property type="match status" value="1"/>
</dbReference>